<dbReference type="Pfam" id="PF00089">
    <property type="entry name" value="Trypsin"/>
    <property type="match status" value="1"/>
</dbReference>
<evidence type="ECO:0000259" key="10">
    <source>
        <dbReference type="Pfam" id="PF00089"/>
    </source>
</evidence>
<feature type="compositionally biased region" description="Low complexity" evidence="8">
    <location>
        <begin position="424"/>
        <end position="434"/>
    </location>
</feature>
<name>A0AAW8F7A7_9ACTN</name>
<dbReference type="SUPFAM" id="SSF50494">
    <property type="entry name" value="Trypsin-like serine proteases"/>
    <property type="match status" value="1"/>
</dbReference>
<evidence type="ECO:0000256" key="9">
    <source>
        <dbReference type="SAM" id="SignalP"/>
    </source>
</evidence>
<keyword evidence="2" id="KW-0645">Protease</keyword>
<keyword evidence="4 12" id="KW-0378">Hydrolase</keyword>
<keyword evidence="3 9" id="KW-0732">Signal</keyword>
<feature type="region of interest" description="Disordered" evidence="8">
    <location>
        <begin position="377"/>
        <end position="475"/>
    </location>
</feature>
<dbReference type="AlphaFoldDB" id="A0AAW8F7A7"/>
<evidence type="ECO:0000256" key="2">
    <source>
        <dbReference type="ARBA" id="ARBA00022670"/>
    </source>
</evidence>
<dbReference type="EC" id="3.4.21.-" evidence="12"/>
<evidence type="ECO:0000256" key="3">
    <source>
        <dbReference type="ARBA" id="ARBA00022729"/>
    </source>
</evidence>
<feature type="compositionally biased region" description="Gly residues" evidence="8">
    <location>
        <begin position="435"/>
        <end position="464"/>
    </location>
</feature>
<sequence>MSHKRIPKRKAAFAAGTVVALGAAAILLPNANASQDGSSNDAAAVAPKTLKATDASDLASQLEELLGDAFAGSYYDSDSQQLVVNVISGDNNNVVVQAKKAGAKVREVDNSLTELAAGAKTLKEEATIPGTAWAVDPRTNKILVTADSTVTGDKWNTIESTVKSLGSDMATIKKSAGTFKTFVSGGDAIFGGGARCSLGFNVTAGDGSPAFLTAGHCGVAAEQWSDTQDGQPIATVDQATFPGDGDFALVKYDDPATEAPSEVNVGGGQTVAISQAADAEVGLQVFRMGSTTGLADGQVLGLDATVNYPEGTVTGLIQTDVCAEPGDSGGSLFTQDGSAIGLTSGGSGDCTVGGETFFQPVTTALQAVGATLGAGDAAGGAGAGDDQAGGEEAGAGAGAGDEAGAGGDAGAGAGEEAGAGGDAGASPGEEVGAGQEVGGEQAGGDVIGGEEAGNGQETGNGAGDAAGDAAGQTHN</sequence>
<keyword evidence="7" id="KW-1015">Disulfide bond</keyword>
<evidence type="ECO:0000256" key="1">
    <source>
        <dbReference type="ARBA" id="ARBA00007664"/>
    </source>
</evidence>
<dbReference type="PRINTS" id="PR00861">
    <property type="entry name" value="ALYTICPTASE"/>
</dbReference>
<comment type="caution">
    <text evidence="12">The sequence shown here is derived from an EMBL/GenBank/DDBJ whole genome shotgun (WGS) entry which is preliminary data.</text>
</comment>
<feature type="compositionally biased region" description="Low complexity" evidence="8">
    <location>
        <begin position="465"/>
        <end position="475"/>
    </location>
</feature>
<proteinExistence type="inferred from homology"/>
<dbReference type="Proteomes" id="UP001234216">
    <property type="component" value="Unassembled WGS sequence"/>
</dbReference>
<evidence type="ECO:0000256" key="5">
    <source>
        <dbReference type="ARBA" id="ARBA00022825"/>
    </source>
</evidence>
<feature type="signal peptide" evidence="9">
    <location>
        <begin position="1"/>
        <end position="33"/>
    </location>
</feature>
<feature type="domain" description="Peptidase S1" evidence="10">
    <location>
        <begin position="211"/>
        <end position="366"/>
    </location>
</feature>
<evidence type="ECO:0000313" key="13">
    <source>
        <dbReference type="Proteomes" id="UP001234216"/>
    </source>
</evidence>
<keyword evidence="5" id="KW-0720">Serine protease</keyword>
<dbReference type="InterPro" id="IPR035070">
    <property type="entry name" value="Streptogrisin_prodomain"/>
</dbReference>
<dbReference type="GO" id="GO:0004252">
    <property type="term" value="F:serine-type endopeptidase activity"/>
    <property type="evidence" value="ECO:0007669"/>
    <property type="project" value="InterPro"/>
</dbReference>
<dbReference type="Gene3D" id="3.30.300.50">
    <property type="match status" value="1"/>
</dbReference>
<evidence type="ECO:0000256" key="6">
    <source>
        <dbReference type="ARBA" id="ARBA00023145"/>
    </source>
</evidence>
<evidence type="ECO:0000256" key="7">
    <source>
        <dbReference type="ARBA" id="ARBA00023157"/>
    </source>
</evidence>
<dbReference type="InterPro" id="IPR001316">
    <property type="entry name" value="Pept_S1A_streptogrisin"/>
</dbReference>
<gene>
    <name evidence="12" type="ORF">QFZ22_001649</name>
</gene>
<feature type="domain" description="Peptidase S1A alpha-lytic prodomain" evidence="11">
    <location>
        <begin position="110"/>
        <end position="165"/>
    </location>
</feature>
<dbReference type="GO" id="GO:0005576">
    <property type="term" value="C:extracellular region"/>
    <property type="evidence" value="ECO:0007669"/>
    <property type="project" value="InterPro"/>
</dbReference>
<organism evidence="12 13">
    <name type="scientific">Streptomyces canus</name>
    <dbReference type="NCBI Taxonomy" id="58343"/>
    <lineage>
        <taxon>Bacteria</taxon>
        <taxon>Bacillati</taxon>
        <taxon>Actinomycetota</taxon>
        <taxon>Actinomycetes</taxon>
        <taxon>Kitasatosporales</taxon>
        <taxon>Streptomycetaceae</taxon>
        <taxon>Streptomyces</taxon>
        <taxon>Streptomyces aurantiacus group</taxon>
    </lineage>
</organism>
<accession>A0AAW8F7A7</accession>
<dbReference type="InterPro" id="IPR004236">
    <property type="entry name" value="Pept_S1_alpha_lytic"/>
</dbReference>
<dbReference type="Gene3D" id="2.40.10.10">
    <property type="entry name" value="Trypsin-like serine proteases"/>
    <property type="match status" value="2"/>
</dbReference>
<protein>
    <submittedName>
        <fullName evidence="12">Streptogrisin D</fullName>
        <ecNumber evidence="12">3.4.21.-</ecNumber>
    </submittedName>
</protein>
<dbReference type="Pfam" id="PF02983">
    <property type="entry name" value="Pro_Al_protease"/>
    <property type="match status" value="1"/>
</dbReference>
<evidence type="ECO:0000256" key="4">
    <source>
        <dbReference type="ARBA" id="ARBA00022801"/>
    </source>
</evidence>
<comment type="similarity">
    <text evidence="1">Belongs to the peptidase S1 family.</text>
</comment>
<feature type="chain" id="PRO_5043443248" evidence="9">
    <location>
        <begin position="34"/>
        <end position="475"/>
    </location>
</feature>
<evidence type="ECO:0000313" key="12">
    <source>
        <dbReference type="EMBL" id="MDQ0905664.1"/>
    </source>
</evidence>
<dbReference type="InterPro" id="IPR009003">
    <property type="entry name" value="Peptidase_S1_PA"/>
</dbReference>
<reference evidence="12" key="1">
    <citation type="submission" date="2023-07" db="EMBL/GenBank/DDBJ databases">
        <title>Comparative genomics of wheat-associated soil bacteria to identify genetic determinants of phenazine resistance.</title>
        <authorList>
            <person name="Mouncey N."/>
        </authorList>
    </citation>
    <scope>NUCLEOTIDE SEQUENCE</scope>
    <source>
        <strain evidence="12">V4I22</strain>
    </source>
</reference>
<dbReference type="CDD" id="cd21112">
    <property type="entry name" value="alphaLP-like"/>
    <property type="match status" value="1"/>
</dbReference>
<dbReference type="EMBL" id="JAUSZV010000005">
    <property type="protein sequence ID" value="MDQ0905664.1"/>
    <property type="molecule type" value="Genomic_DNA"/>
</dbReference>
<evidence type="ECO:0000256" key="8">
    <source>
        <dbReference type="SAM" id="MobiDB-lite"/>
    </source>
</evidence>
<evidence type="ECO:0000259" key="11">
    <source>
        <dbReference type="Pfam" id="PF02983"/>
    </source>
</evidence>
<dbReference type="RefSeq" id="WP_306973139.1">
    <property type="nucleotide sequence ID" value="NZ_JAUSZV010000005.1"/>
</dbReference>
<dbReference type="InterPro" id="IPR043504">
    <property type="entry name" value="Peptidase_S1_PA_chymotrypsin"/>
</dbReference>
<feature type="compositionally biased region" description="Gly residues" evidence="8">
    <location>
        <begin position="391"/>
        <end position="423"/>
    </location>
</feature>
<dbReference type="GO" id="GO:0006508">
    <property type="term" value="P:proteolysis"/>
    <property type="evidence" value="ECO:0007669"/>
    <property type="project" value="UniProtKB-KW"/>
</dbReference>
<dbReference type="InterPro" id="IPR001254">
    <property type="entry name" value="Trypsin_dom"/>
</dbReference>
<keyword evidence="6" id="KW-0865">Zymogen</keyword>